<dbReference type="EMBL" id="SIRE01000025">
    <property type="protein sequence ID" value="TBL71533.1"/>
    <property type="molecule type" value="Genomic_DNA"/>
</dbReference>
<proteinExistence type="predicted"/>
<evidence type="ECO:0000313" key="2">
    <source>
        <dbReference type="Proteomes" id="UP000293142"/>
    </source>
</evidence>
<evidence type="ECO:0000313" key="1">
    <source>
        <dbReference type="EMBL" id="TBL71533.1"/>
    </source>
</evidence>
<reference evidence="1 2" key="1">
    <citation type="submission" date="2019-02" db="EMBL/GenBank/DDBJ databases">
        <title>Paenibacillus sp. nov., isolated from surface-sterilized tissue of Thalictrum simplex L.</title>
        <authorList>
            <person name="Tuo L."/>
        </authorList>
    </citation>
    <scope>NUCLEOTIDE SEQUENCE [LARGE SCALE GENOMIC DNA]</scope>
    <source>
        <strain evidence="1 2">N2SHLJ1</strain>
    </source>
</reference>
<gene>
    <name evidence="1" type="ORF">EYB31_29580</name>
</gene>
<comment type="caution">
    <text evidence="1">The sequence shown here is derived from an EMBL/GenBank/DDBJ whole genome shotgun (WGS) entry which is preliminary data.</text>
</comment>
<dbReference type="RefSeq" id="WP_131017110.1">
    <property type="nucleotide sequence ID" value="NZ_SIRE01000025.1"/>
</dbReference>
<dbReference type="AlphaFoldDB" id="A0A4Q9DJC5"/>
<keyword evidence="2" id="KW-1185">Reference proteome</keyword>
<organism evidence="1 2">
    <name type="scientific">Paenibacillus thalictri</name>
    <dbReference type="NCBI Taxonomy" id="2527873"/>
    <lineage>
        <taxon>Bacteria</taxon>
        <taxon>Bacillati</taxon>
        <taxon>Bacillota</taxon>
        <taxon>Bacilli</taxon>
        <taxon>Bacillales</taxon>
        <taxon>Paenibacillaceae</taxon>
        <taxon>Paenibacillus</taxon>
    </lineage>
</organism>
<accession>A0A4Q9DJC5</accession>
<name>A0A4Q9DJC5_9BACL</name>
<dbReference type="Proteomes" id="UP000293142">
    <property type="component" value="Unassembled WGS sequence"/>
</dbReference>
<dbReference type="OrthoDB" id="2620680at2"/>
<sequence>MALHDLVTESELSCILDGIKDFLVETYQITGDEASRIATSGEALADDYLYDYSPYLEWLASIRQYIGDTFEQQSAKEIENECEETRRMVKDAAVWLAFECAKRYYNNSSFELARNRQGAGNSRCK</sequence>
<protein>
    <submittedName>
        <fullName evidence="1">Uncharacterized protein</fullName>
    </submittedName>
</protein>